<feature type="compositionally biased region" description="Basic and acidic residues" evidence="1">
    <location>
        <begin position="1"/>
        <end position="12"/>
    </location>
</feature>
<organism evidence="4">
    <name type="scientific">Melampsora larici-populina (strain 98AG31 / pathotype 3-4-7)</name>
    <name type="common">Poplar leaf rust fungus</name>
    <dbReference type="NCBI Taxonomy" id="747676"/>
    <lineage>
        <taxon>Eukaryota</taxon>
        <taxon>Fungi</taxon>
        <taxon>Dikarya</taxon>
        <taxon>Basidiomycota</taxon>
        <taxon>Pucciniomycotina</taxon>
        <taxon>Pucciniomycetes</taxon>
        <taxon>Pucciniales</taxon>
        <taxon>Melampsoraceae</taxon>
        <taxon>Melampsora</taxon>
    </lineage>
</organism>
<dbReference type="KEGG" id="mlr:MELLADRAFT_64003"/>
<protein>
    <recommendedName>
        <fullName evidence="2">Tet-like 2OG-Fe(II) oxygenase domain-containing protein</fullName>
    </recommendedName>
</protein>
<dbReference type="Pfam" id="PF20515">
    <property type="entry name" value="2OG-FeII_Oxy_6"/>
    <property type="match status" value="1"/>
</dbReference>
<dbReference type="HOGENOM" id="CLU_963385_0_0_1"/>
<dbReference type="EMBL" id="GL883112">
    <property type="protein sequence ID" value="EGG05683.1"/>
    <property type="molecule type" value="Genomic_DNA"/>
</dbReference>
<dbReference type="VEuPathDB" id="FungiDB:MELLADRAFT_64003"/>
<proteinExistence type="predicted"/>
<feature type="region of interest" description="Disordered" evidence="1">
    <location>
        <begin position="1"/>
        <end position="38"/>
    </location>
</feature>
<dbReference type="GeneID" id="18930196"/>
<name>F4RPT5_MELLP</name>
<accession>F4RPT5</accession>
<dbReference type="OrthoDB" id="10537535at2759"/>
<evidence type="ECO:0000256" key="1">
    <source>
        <dbReference type="SAM" id="MobiDB-lite"/>
    </source>
</evidence>
<feature type="domain" description="Tet-like 2OG-Fe(II) oxygenase" evidence="2">
    <location>
        <begin position="91"/>
        <end position="198"/>
    </location>
</feature>
<gene>
    <name evidence="3" type="ORF">MELLADRAFT_64003</name>
</gene>
<dbReference type="InterPro" id="IPR046798">
    <property type="entry name" value="2OG-FeII_Oxy_6"/>
</dbReference>
<dbReference type="RefSeq" id="XP_007411172.1">
    <property type="nucleotide sequence ID" value="XM_007411110.1"/>
</dbReference>
<keyword evidence="4" id="KW-1185">Reference proteome</keyword>
<dbReference type="Proteomes" id="UP000001072">
    <property type="component" value="Unassembled WGS sequence"/>
</dbReference>
<dbReference type="InParanoid" id="F4RPT5"/>
<feature type="compositionally biased region" description="Basic and acidic residues" evidence="1">
    <location>
        <begin position="21"/>
        <end position="32"/>
    </location>
</feature>
<sequence length="289" mass="32544">MDNKSKPTDARKRRERRNKRGHDEKNDTDTRTPKTPTELARCAKYKRNRHKSIGSGALTNVVQKIHWVDEKYNPVLRLDKRDPPTIEEALELSLPLFEIQQSLIKQLKALSGGNLDHKDTHNPDAFGGNLSFTMDCFSGIPHTNGDTPGGWSQGIWFQAFRETGKMASQADDGFEVKDGEFYWPDFNVIVDLQAVMGLSKFYGAGPTIITVLSHLTNPQDLSPGLEPLFNSAIADEATLIKEPKSSRKRKNDSVVGEDGTVVEEKKKIRFIKSPMYLVKEIGEQSQKFK</sequence>
<evidence type="ECO:0000313" key="4">
    <source>
        <dbReference type="Proteomes" id="UP000001072"/>
    </source>
</evidence>
<evidence type="ECO:0000259" key="2">
    <source>
        <dbReference type="Pfam" id="PF20515"/>
    </source>
</evidence>
<evidence type="ECO:0000313" key="3">
    <source>
        <dbReference type="EMBL" id="EGG05683.1"/>
    </source>
</evidence>
<reference evidence="4" key="1">
    <citation type="journal article" date="2011" name="Proc. Natl. Acad. Sci. U.S.A.">
        <title>Obligate biotrophy features unraveled by the genomic analysis of rust fungi.</title>
        <authorList>
            <person name="Duplessis S."/>
            <person name="Cuomo C.A."/>
            <person name="Lin Y.-C."/>
            <person name="Aerts A."/>
            <person name="Tisserant E."/>
            <person name="Veneault-Fourrey C."/>
            <person name="Joly D.L."/>
            <person name="Hacquard S."/>
            <person name="Amselem J."/>
            <person name="Cantarel B.L."/>
            <person name="Chiu R."/>
            <person name="Coutinho P.M."/>
            <person name="Feau N."/>
            <person name="Field M."/>
            <person name="Frey P."/>
            <person name="Gelhaye E."/>
            <person name="Goldberg J."/>
            <person name="Grabherr M.G."/>
            <person name="Kodira C.D."/>
            <person name="Kohler A."/>
            <person name="Kuees U."/>
            <person name="Lindquist E.A."/>
            <person name="Lucas S.M."/>
            <person name="Mago R."/>
            <person name="Mauceli E."/>
            <person name="Morin E."/>
            <person name="Murat C."/>
            <person name="Pangilinan J.L."/>
            <person name="Park R."/>
            <person name="Pearson M."/>
            <person name="Quesneville H."/>
            <person name="Rouhier N."/>
            <person name="Sakthikumar S."/>
            <person name="Salamov A.A."/>
            <person name="Schmutz J."/>
            <person name="Selles B."/>
            <person name="Shapiro H."/>
            <person name="Tanguay P."/>
            <person name="Tuskan G.A."/>
            <person name="Henrissat B."/>
            <person name="Van de Peer Y."/>
            <person name="Rouze P."/>
            <person name="Ellis J.G."/>
            <person name="Dodds P.N."/>
            <person name="Schein J.E."/>
            <person name="Zhong S."/>
            <person name="Hamelin R.C."/>
            <person name="Grigoriev I.V."/>
            <person name="Szabo L.J."/>
            <person name="Martin F."/>
        </authorList>
    </citation>
    <scope>NUCLEOTIDE SEQUENCE [LARGE SCALE GENOMIC DNA]</scope>
    <source>
        <strain evidence="4">98AG31 / pathotype 3-4-7</strain>
    </source>
</reference>
<dbReference type="AlphaFoldDB" id="F4RPT5"/>